<protein>
    <submittedName>
        <fullName evidence="5">DNA-processing protein DprA</fullName>
    </submittedName>
</protein>
<dbReference type="InterPro" id="IPR036388">
    <property type="entry name" value="WH-like_DNA-bd_sf"/>
</dbReference>
<accession>A0ABT2HY80</accession>
<dbReference type="Proteomes" id="UP001525379">
    <property type="component" value="Unassembled WGS sequence"/>
</dbReference>
<dbReference type="PANTHER" id="PTHR43022">
    <property type="entry name" value="PROTEIN SMF"/>
    <property type="match status" value="1"/>
</dbReference>
<feature type="domain" description="Smf/DprA SLOG" evidence="3">
    <location>
        <begin position="106"/>
        <end position="314"/>
    </location>
</feature>
<dbReference type="Gene3D" id="3.40.50.450">
    <property type="match status" value="1"/>
</dbReference>
<dbReference type="Pfam" id="PF02481">
    <property type="entry name" value="DNA_processg_A"/>
    <property type="match status" value="1"/>
</dbReference>
<evidence type="ECO:0000259" key="4">
    <source>
        <dbReference type="Pfam" id="PF17782"/>
    </source>
</evidence>
<dbReference type="InterPro" id="IPR041614">
    <property type="entry name" value="DprA_WH"/>
</dbReference>
<reference evidence="5 6" key="1">
    <citation type="submission" date="2022-04" db="EMBL/GenBank/DDBJ databases">
        <title>Human microbiome associated bacterial genomes.</title>
        <authorList>
            <person name="Sandstrom S."/>
            <person name="Salamzade R."/>
            <person name="Kalan L.R."/>
        </authorList>
    </citation>
    <scope>NUCLEOTIDE SEQUENCE [LARGE SCALE GENOMIC DNA]</scope>
    <source>
        <strain evidence="6">p3-SID1799</strain>
    </source>
</reference>
<evidence type="ECO:0000256" key="2">
    <source>
        <dbReference type="SAM" id="MobiDB-lite"/>
    </source>
</evidence>
<feature type="region of interest" description="Disordered" evidence="2">
    <location>
        <begin position="324"/>
        <end position="345"/>
    </location>
</feature>
<name>A0ABT2HY80_9MICO</name>
<gene>
    <name evidence="5" type="primary">dprA</name>
    <name evidence="5" type="ORF">M3D15_07965</name>
</gene>
<evidence type="ECO:0000313" key="6">
    <source>
        <dbReference type="Proteomes" id="UP001525379"/>
    </source>
</evidence>
<feature type="domain" description="DprA winged helix" evidence="4">
    <location>
        <begin position="347"/>
        <end position="398"/>
    </location>
</feature>
<evidence type="ECO:0000313" key="5">
    <source>
        <dbReference type="EMBL" id="MCT2043265.1"/>
    </source>
</evidence>
<keyword evidence="6" id="KW-1185">Reference proteome</keyword>
<comment type="similarity">
    <text evidence="1">Belongs to the DprA/Smf family.</text>
</comment>
<dbReference type="InterPro" id="IPR003488">
    <property type="entry name" value="DprA"/>
</dbReference>
<sequence length="413" mass="43040">MANHMLEELLPVTETLGAHAPLSGDQALERAARAAWLTIAEPGDRVAGTLIAELGAAESFDWLLSARRSEYRGELQQALERWEPRLDADRIIQLVTAGARLGAALCVPGDPAWPDRLDNLGAHAPIGLWLRGEVSLLARPGAAVVGSRASSPYGDDIAQEITYDLAEHGLSTISGGAYGIDAAAHRAALAGDGMTVAVMAGGCDRLYPSGNRELLESILAEGLIVSELPPGQSPTRWRFLQRNRVVAALAAATVVVEAGARSGALNTANHASTLGRPLGAVPGPVRSASSIGCHRLIRENGAVLVTGPEDVRELIGSSWCSATQPTQHAGRASGEGSADGAGHTAPSLLQDAEQRRVLDAMPGRGTLPADELARRAGLGIGATNAALIGLELDGFVEHSGNGWCLLRKRQRSA</sequence>
<dbReference type="NCBIfam" id="TIGR00732">
    <property type="entry name" value="dprA"/>
    <property type="match status" value="1"/>
</dbReference>
<dbReference type="RefSeq" id="WP_260104488.1">
    <property type="nucleotide sequence ID" value="NZ_JALXSQ010000033.1"/>
</dbReference>
<dbReference type="PANTHER" id="PTHR43022:SF1">
    <property type="entry name" value="PROTEIN SMF"/>
    <property type="match status" value="1"/>
</dbReference>
<organism evidence="5 6">
    <name type="scientific">Pseudoclavibacter albus</name>
    <dbReference type="NCBI Taxonomy" id="272241"/>
    <lineage>
        <taxon>Bacteria</taxon>
        <taxon>Bacillati</taxon>
        <taxon>Actinomycetota</taxon>
        <taxon>Actinomycetes</taxon>
        <taxon>Micrococcales</taxon>
        <taxon>Microbacteriaceae</taxon>
        <taxon>Pseudoclavibacter</taxon>
    </lineage>
</organism>
<proteinExistence type="inferred from homology"/>
<evidence type="ECO:0000259" key="3">
    <source>
        <dbReference type="Pfam" id="PF02481"/>
    </source>
</evidence>
<dbReference type="Pfam" id="PF17782">
    <property type="entry name" value="WHD_DprA"/>
    <property type="match status" value="1"/>
</dbReference>
<dbReference type="SUPFAM" id="SSF102405">
    <property type="entry name" value="MCP/YpsA-like"/>
    <property type="match status" value="1"/>
</dbReference>
<dbReference type="InterPro" id="IPR057666">
    <property type="entry name" value="DrpA_SLOG"/>
</dbReference>
<comment type="caution">
    <text evidence="5">The sequence shown here is derived from an EMBL/GenBank/DDBJ whole genome shotgun (WGS) entry which is preliminary data.</text>
</comment>
<dbReference type="EMBL" id="JALXSQ010000033">
    <property type="protein sequence ID" value="MCT2043265.1"/>
    <property type="molecule type" value="Genomic_DNA"/>
</dbReference>
<evidence type="ECO:0000256" key="1">
    <source>
        <dbReference type="ARBA" id="ARBA00006525"/>
    </source>
</evidence>
<dbReference type="Gene3D" id="1.10.10.10">
    <property type="entry name" value="Winged helix-like DNA-binding domain superfamily/Winged helix DNA-binding domain"/>
    <property type="match status" value="1"/>
</dbReference>